<evidence type="ECO:0000313" key="3">
    <source>
        <dbReference type="Proteomes" id="UP000031036"/>
    </source>
</evidence>
<dbReference type="EMBL" id="JPKZ01002923">
    <property type="protein sequence ID" value="KHN74326.1"/>
    <property type="molecule type" value="Genomic_DNA"/>
</dbReference>
<gene>
    <name evidence="2" type="ORF">Tcan_13722</name>
</gene>
<keyword evidence="3" id="KW-1185">Reference proteome</keyword>
<organism evidence="2 3">
    <name type="scientific">Toxocara canis</name>
    <name type="common">Canine roundworm</name>
    <dbReference type="NCBI Taxonomy" id="6265"/>
    <lineage>
        <taxon>Eukaryota</taxon>
        <taxon>Metazoa</taxon>
        <taxon>Ecdysozoa</taxon>
        <taxon>Nematoda</taxon>
        <taxon>Chromadorea</taxon>
        <taxon>Rhabditida</taxon>
        <taxon>Spirurina</taxon>
        <taxon>Ascaridomorpha</taxon>
        <taxon>Ascaridoidea</taxon>
        <taxon>Toxocaridae</taxon>
        <taxon>Toxocara</taxon>
    </lineage>
</organism>
<evidence type="ECO:0000313" key="2">
    <source>
        <dbReference type="EMBL" id="KHN74326.1"/>
    </source>
</evidence>
<accession>A0A0B2UTG3</accession>
<evidence type="ECO:0000256" key="1">
    <source>
        <dbReference type="SAM" id="MobiDB-lite"/>
    </source>
</evidence>
<sequence length="326" mass="36920">MQLLPPNESALSEGYGMRGSICLAPALALCESCDIFGKMVEPNNNNKAILLRRNGVAQSNNRLNQQHLLPDNVHRMSHSKRKRMQLLPPNESALSEGYGMRGSICLAPALALCESCDIFGKMVEPNNNNKAILLRRNGVAQSNNRLNQQHLLPDNLISTNSSEDPENVAEHRSDDVDQNNEEDERERQFNLTINLSDDSAVVYHDTPLSDAAPEEDEVDVEEVDDAEELPELQMTWDEIQECYADYPMLESNVFEDEEMLPLDQVVYYEGGEEMEGEGQEPYEWEEEVLFCGSDDNYRYAEDIKQKGRHTRNLMVAIIMDDTGVFT</sequence>
<feature type="region of interest" description="Disordered" evidence="1">
    <location>
        <begin position="149"/>
        <end position="186"/>
    </location>
</feature>
<comment type="caution">
    <text evidence="2">The sequence shown here is derived from an EMBL/GenBank/DDBJ whole genome shotgun (WGS) entry which is preliminary data.</text>
</comment>
<name>A0A0B2UTG3_TOXCA</name>
<proteinExistence type="predicted"/>
<feature type="compositionally biased region" description="Polar residues" evidence="1">
    <location>
        <begin position="149"/>
        <end position="162"/>
    </location>
</feature>
<protein>
    <submittedName>
        <fullName evidence="2">Uncharacterized protein</fullName>
    </submittedName>
</protein>
<dbReference type="Proteomes" id="UP000031036">
    <property type="component" value="Unassembled WGS sequence"/>
</dbReference>
<reference evidence="2 3" key="1">
    <citation type="submission" date="2014-11" db="EMBL/GenBank/DDBJ databases">
        <title>Genetic blueprint of the zoonotic pathogen Toxocara canis.</title>
        <authorList>
            <person name="Zhu X.-Q."/>
            <person name="Korhonen P.K."/>
            <person name="Cai H."/>
            <person name="Young N.D."/>
            <person name="Nejsum P."/>
            <person name="von Samson-Himmelstjerna G."/>
            <person name="Boag P.R."/>
            <person name="Tan P."/>
            <person name="Li Q."/>
            <person name="Min J."/>
            <person name="Yang Y."/>
            <person name="Wang X."/>
            <person name="Fang X."/>
            <person name="Hall R.S."/>
            <person name="Hofmann A."/>
            <person name="Sternberg P.W."/>
            <person name="Jex A.R."/>
            <person name="Gasser R.B."/>
        </authorList>
    </citation>
    <scope>NUCLEOTIDE SEQUENCE [LARGE SCALE GENOMIC DNA]</scope>
    <source>
        <strain evidence="2">PN_DK_2014</strain>
    </source>
</reference>
<dbReference type="AlphaFoldDB" id="A0A0B2UTG3"/>